<dbReference type="OrthoDB" id="993741at2759"/>
<evidence type="ECO:0000313" key="2">
    <source>
        <dbReference type="Proteomes" id="UP000828251"/>
    </source>
</evidence>
<dbReference type="Proteomes" id="UP000828251">
    <property type="component" value="Unassembled WGS sequence"/>
</dbReference>
<reference evidence="1 2" key="1">
    <citation type="journal article" date="2021" name="Plant Biotechnol. J.">
        <title>Multi-omics assisted identification of the key and species-specific regulatory components of drought-tolerant mechanisms in Gossypium stocksii.</title>
        <authorList>
            <person name="Yu D."/>
            <person name="Ke L."/>
            <person name="Zhang D."/>
            <person name="Wu Y."/>
            <person name="Sun Y."/>
            <person name="Mei J."/>
            <person name="Sun J."/>
            <person name="Sun Y."/>
        </authorList>
    </citation>
    <scope>NUCLEOTIDE SEQUENCE [LARGE SCALE GENOMIC DNA]</scope>
    <source>
        <strain evidence="2">cv. E1</strain>
        <tissue evidence="1">Leaf</tissue>
    </source>
</reference>
<proteinExistence type="predicted"/>
<protein>
    <submittedName>
        <fullName evidence="1">Uncharacterized protein</fullName>
    </submittedName>
</protein>
<dbReference type="AlphaFoldDB" id="A0A9D3WFC5"/>
<keyword evidence="2" id="KW-1185">Reference proteome</keyword>
<comment type="caution">
    <text evidence="1">The sequence shown here is derived from an EMBL/GenBank/DDBJ whole genome shotgun (WGS) entry which is preliminary data.</text>
</comment>
<gene>
    <name evidence="1" type="ORF">J1N35_005465</name>
</gene>
<name>A0A9D3WFC5_9ROSI</name>
<dbReference type="PANTHER" id="PTHR48200:SF1">
    <property type="entry name" value="AMINOTRANSFERASE-LIKE PLANT MOBILE DOMAIN-CONTAINING PROTEIN"/>
    <property type="match status" value="1"/>
</dbReference>
<evidence type="ECO:0000313" key="1">
    <source>
        <dbReference type="EMBL" id="KAH1122305.1"/>
    </source>
</evidence>
<organism evidence="1 2">
    <name type="scientific">Gossypium stocksii</name>
    <dbReference type="NCBI Taxonomy" id="47602"/>
    <lineage>
        <taxon>Eukaryota</taxon>
        <taxon>Viridiplantae</taxon>
        <taxon>Streptophyta</taxon>
        <taxon>Embryophyta</taxon>
        <taxon>Tracheophyta</taxon>
        <taxon>Spermatophyta</taxon>
        <taxon>Magnoliopsida</taxon>
        <taxon>eudicotyledons</taxon>
        <taxon>Gunneridae</taxon>
        <taxon>Pentapetalae</taxon>
        <taxon>rosids</taxon>
        <taxon>malvids</taxon>
        <taxon>Malvales</taxon>
        <taxon>Malvaceae</taxon>
        <taxon>Malvoideae</taxon>
        <taxon>Gossypium</taxon>
    </lineage>
</organism>
<sequence length="200" mass="23475">MENEFLDKVKDNAAVRIWSEKTQLEKGDSLAERRAFIPSPRPLLEPYIHCFTFGKVDLVPTVEEYVAVLHCSKEEDIEWRAPLLVPDKILYRCGSFDWVPLLGIWGAMGILLWGDNYKKRVKEISNAWNQTRRMKRLAVGSMTTLEYNRWLSKRINDNIPRPSLKGVRPMEEYLQVIPSKLENIKQGFEQRNLELEKRIE</sequence>
<accession>A0A9D3WFC5</accession>
<dbReference type="PANTHER" id="PTHR48200">
    <property type="entry name" value="PROTEIN, PUTATIVE-RELATED"/>
    <property type="match status" value="1"/>
</dbReference>
<dbReference type="EMBL" id="JAIQCV010000002">
    <property type="protein sequence ID" value="KAH1122305.1"/>
    <property type="molecule type" value="Genomic_DNA"/>
</dbReference>